<keyword evidence="3" id="KW-1185">Reference proteome</keyword>
<feature type="transmembrane region" description="Helical" evidence="1">
    <location>
        <begin position="26"/>
        <end position="51"/>
    </location>
</feature>
<dbReference type="AlphaFoldDB" id="A0A835HNK7"/>
<keyword evidence="1" id="KW-0472">Membrane</keyword>
<dbReference type="PANTHER" id="PTHR28026">
    <property type="entry name" value="DUF962 DOMAIN PROTEIN (AFU_ORTHOLOGUE AFUA_8G05310)"/>
    <property type="match status" value="1"/>
</dbReference>
<organism evidence="2 3">
    <name type="scientific">Coptis chinensis</name>
    <dbReference type="NCBI Taxonomy" id="261450"/>
    <lineage>
        <taxon>Eukaryota</taxon>
        <taxon>Viridiplantae</taxon>
        <taxon>Streptophyta</taxon>
        <taxon>Embryophyta</taxon>
        <taxon>Tracheophyta</taxon>
        <taxon>Spermatophyta</taxon>
        <taxon>Magnoliopsida</taxon>
        <taxon>Ranunculales</taxon>
        <taxon>Ranunculaceae</taxon>
        <taxon>Coptidoideae</taxon>
        <taxon>Coptis</taxon>
    </lineage>
</organism>
<dbReference type="PANTHER" id="PTHR28026:SF9">
    <property type="entry name" value="2-HYDROXY-PALMITIC ACID DIOXYGENASE MPO1"/>
    <property type="match status" value="1"/>
</dbReference>
<evidence type="ECO:0000313" key="3">
    <source>
        <dbReference type="Proteomes" id="UP000631114"/>
    </source>
</evidence>
<dbReference type="InterPro" id="IPR009305">
    <property type="entry name" value="Mpo1-like"/>
</dbReference>
<proteinExistence type="predicted"/>
<feature type="transmembrane region" description="Helical" evidence="1">
    <location>
        <begin position="63"/>
        <end position="83"/>
    </location>
</feature>
<keyword evidence="1" id="KW-0812">Transmembrane</keyword>
<feature type="transmembrane region" description="Helical" evidence="1">
    <location>
        <begin position="89"/>
        <end position="109"/>
    </location>
</feature>
<dbReference type="GO" id="GO:0005783">
    <property type="term" value="C:endoplasmic reticulum"/>
    <property type="evidence" value="ECO:0007669"/>
    <property type="project" value="TreeGrafter"/>
</dbReference>
<dbReference type="Pfam" id="PF06127">
    <property type="entry name" value="Mpo1-like"/>
    <property type="match status" value="1"/>
</dbReference>
<dbReference type="EMBL" id="JADFTS010000006">
    <property type="protein sequence ID" value="KAF9600163.1"/>
    <property type="molecule type" value="Genomic_DNA"/>
</dbReference>
<protein>
    <submittedName>
        <fullName evidence="2">Uncharacterized protein</fullName>
    </submittedName>
</protein>
<dbReference type="Proteomes" id="UP000631114">
    <property type="component" value="Unassembled WGS sequence"/>
</dbReference>
<sequence>MAKSESFDFEKQFAYYGAYHRNPINYFIHMLFVWPILFSFLVLLSFTPSFLKLPHIEFSPFGNLVLNFGLFPTLSYALFYISIDNRAGSLAAVFCVLSWVGGSLLAGRLGYSLAWKKRVPKIKNNLTKALVMEPFFVFLEALQMFFGYEPYSGFHASVQAKIDAELKTFRDSEQKKIS</sequence>
<accession>A0A835HNK7</accession>
<evidence type="ECO:0000313" key="2">
    <source>
        <dbReference type="EMBL" id="KAF9600163.1"/>
    </source>
</evidence>
<evidence type="ECO:0000256" key="1">
    <source>
        <dbReference type="SAM" id="Phobius"/>
    </source>
</evidence>
<name>A0A835HNK7_9MAGN</name>
<comment type="caution">
    <text evidence="2">The sequence shown here is derived from an EMBL/GenBank/DDBJ whole genome shotgun (WGS) entry which is preliminary data.</text>
</comment>
<dbReference type="GO" id="GO:0016020">
    <property type="term" value="C:membrane"/>
    <property type="evidence" value="ECO:0007669"/>
    <property type="project" value="GOC"/>
</dbReference>
<dbReference type="OrthoDB" id="2124888at2759"/>
<keyword evidence="1" id="KW-1133">Transmembrane helix</keyword>
<dbReference type="GO" id="GO:0046521">
    <property type="term" value="P:sphingoid catabolic process"/>
    <property type="evidence" value="ECO:0007669"/>
    <property type="project" value="TreeGrafter"/>
</dbReference>
<gene>
    <name evidence="2" type="ORF">IFM89_004878</name>
</gene>
<reference evidence="2 3" key="1">
    <citation type="submission" date="2020-10" db="EMBL/GenBank/DDBJ databases">
        <title>The Coptis chinensis genome and diversification of protoberbering-type alkaloids.</title>
        <authorList>
            <person name="Wang B."/>
            <person name="Shu S."/>
            <person name="Song C."/>
            <person name="Liu Y."/>
        </authorList>
    </citation>
    <scope>NUCLEOTIDE SEQUENCE [LARGE SCALE GENOMIC DNA]</scope>
    <source>
        <strain evidence="2">HL-2020</strain>
        <tissue evidence="2">Leaf</tissue>
    </source>
</reference>